<comment type="caution">
    <text evidence="2">The sequence shown here is derived from an EMBL/GenBank/DDBJ whole genome shotgun (WGS) entry which is preliminary data.</text>
</comment>
<keyword evidence="3" id="KW-1185">Reference proteome</keyword>
<dbReference type="RefSeq" id="WP_189975236.1">
    <property type="nucleotide sequence ID" value="NZ_BMUL01000002.1"/>
</dbReference>
<dbReference type="Proteomes" id="UP000644020">
    <property type="component" value="Unassembled WGS sequence"/>
</dbReference>
<evidence type="ECO:0000313" key="3">
    <source>
        <dbReference type="Proteomes" id="UP000644020"/>
    </source>
</evidence>
<organism evidence="2 3">
    <name type="scientific">Streptomyces termitum</name>
    <dbReference type="NCBI Taxonomy" id="67368"/>
    <lineage>
        <taxon>Bacteria</taxon>
        <taxon>Bacillati</taxon>
        <taxon>Actinomycetota</taxon>
        <taxon>Actinomycetes</taxon>
        <taxon>Kitasatosporales</taxon>
        <taxon>Streptomycetaceae</taxon>
        <taxon>Streptomyces</taxon>
    </lineage>
</organism>
<proteinExistence type="predicted"/>
<feature type="region of interest" description="Disordered" evidence="1">
    <location>
        <begin position="1"/>
        <end position="21"/>
    </location>
</feature>
<name>A0A918STS7_9ACTN</name>
<protein>
    <recommendedName>
        <fullName evidence="4">DUF559 domain-containing protein</fullName>
    </recommendedName>
</protein>
<dbReference type="EMBL" id="BMUL01000002">
    <property type="protein sequence ID" value="GHA69459.1"/>
    <property type="molecule type" value="Genomic_DNA"/>
</dbReference>
<sequence>MNHDTPLPARSRRRPAPSALTQRLASAPQLRAMGVPAAEVAGRSAEGGDWQQLLPGVFLLRPTAPTGDDRLRAALLYARRDGGTGPQGPGPMLTGLAGLALHGFSSAPPPEALERIDVLVGRTRRLRSTGFARVVRAPEPPEPVELGGLPVAPVARALADAVSGLYDAGAVRRMLAEAVRGGHCEPAAVVRELGRLRLLSRPHVRDAVEAVLVEGRALSEERLYEMVREFRLPDPVWNVDLRLPGGPHLGGVDAYWPEHAVAVELDTRVPRPDEEALWSAYTRKREHLERLGIAVVHVTPRGLRESAERQAAVVRTALMAAPDRQPAAYVVVLPR</sequence>
<reference evidence="2" key="1">
    <citation type="journal article" date="2014" name="Int. J. Syst. Evol. Microbiol.">
        <title>Complete genome sequence of Corynebacterium casei LMG S-19264T (=DSM 44701T), isolated from a smear-ripened cheese.</title>
        <authorList>
            <consortium name="US DOE Joint Genome Institute (JGI-PGF)"/>
            <person name="Walter F."/>
            <person name="Albersmeier A."/>
            <person name="Kalinowski J."/>
            <person name="Ruckert C."/>
        </authorList>
    </citation>
    <scope>NUCLEOTIDE SEQUENCE</scope>
    <source>
        <strain evidence="2">JCM 4518</strain>
    </source>
</reference>
<reference evidence="2" key="2">
    <citation type="submission" date="2020-09" db="EMBL/GenBank/DDBJ databases">
        <authorList>
            <person name="Sun Q."/>
            <person name="Ohkuma M."/>
        </authorList>
    </citation>
    <scope>NUCLEOTIDE SEQUENCE</scope>
    <source>
        <strain evidence="2">JCM 4518</strain>
    </source>
</reference>
<evidence type="ECO:0000313" key="2">
    <source>
        <dbReference type="EMBL" id="GHA69459.1"/>
    </source>
</evidence>
<accession>A0A918STS7</accession>
<evidence type="ECO:0000256" key="1">
    <source>
        <dbReference type="SAM" id="MobiDB-lite"/>
    </source>
</evidence>
<gene>
    <name evidence="2" type="ORF">GCM10010305_09530</name>
</gene>
<dbReference type="AlphaFoldDB" id="A0A918STS7"/>
<evidence type="ECO:0008006" key="4">
    <source>
        <dbReference type="Google" id="ProtNLM"/>
    </source>
</evidence>